<gene>
    <name evidence="2" type="ORF">FIBSPDRAFT_902977</name>
</gene>
<protein>
    <recommendedName>
        <fullName evidence="1">GST N-terminal domain-containing protein</fullName>
    </recommendedName>
</protein>
<dbReference type="InterPro" id="IPR004045">
    <property type="entry name" value="Glutathione_S-Trfase_N"/>
</dbReference>
<dbReference type="Proteomes" id="UP000076532">
    <property type="component" value="Unassembled WGS sequence"/>
</dbReference>
<dbReference type="Pfam" id="PF22041">
    <property type="entry name" value="GST_C_7"/>
    <property type="match status" value="1"/>
</dbReference>
<evidence type="ECO:0000313" key="3">
    <source>
        <dbReference type="Proteomes" id="UP000076532"/>
    </source>
</evidence>
<dbReference type="AlphaFoldDB" id="A0A167WK25"/>
<dbReference type="Gene3D" id="3.40.30.10">
    <property type="entry name" value="Glutaredoxin"/>
    <property type="match status" value="1"/>
</dbReference>
<dbReference type="Gene3D" id="1.20.1050.10">
    <property type="match status" value="1"/>
</dbReference>
<dbReference type="STRING" id="436010.A0A167WK25"/>
<reference evidence="2 3" key="1">
    <citation type="journal article" date="2016" name="Mol. Biol. Evol.">
        <title>Comparative Genomics of Early-Diverging Mushroom-Forming Fungi Provides Insights into the Origins of Lignocellulose Decay Capabilities.</title>
        <authorList>
            <person name="Nagy L.G."/>
            <person name="Riley R."/>
            <person name="Tritt A."/>
            <person name="Adam C."/>
            <person name="Daum C."/>
            <person name="Floudas D."/>
            <person name="Sun H."/>
            <person name="Yadav J.S."/>
            <person name="Pangilinan J."/>
            <person name="Larsson K.H."/>
            <person name="Matsuura K."/>
            <person name="Barry K."/>
            <person name="Labutti K."/>
            <person name="Kuo R."/>
            <person name="Ohm R.A."/>
            <person name="Bhattacharya S.S."/>
            <person name="Shirouzu T."/>
            <person name="Yoshinaga Y."/>
            <person name="Martin F.M."/>
            <person name="Grigoriev I.V."/>
            <person name="Hibbett D.S."/>
        </authorList>
    </citation>
    <scope>NUCLEOTIDE SEQUENCE [LARGE SCALE GENOMIC DNA]</scope>
    <source>
        <strain evidence="2 3">CBS 109695</strain>
    </source>
</reference>
<dbReference type="PANTHER" id="PTHR42673">
    <property type="entry name" value="MALEYLACETOACETATE ISOMERASE"/>
    <property type="match status" value="1"/>
</dbReference>
<evidence type="ECO:0000313" key="2">
    <source>
        <dbReference type="EMBL" id="KZP06188.1"/>
    </source>
</evidence>
<organism evidence="2 3">
    <name type="scientific">Athelia psychrophila</name>
    <dbReference type="NCBI Taxonomy" id="1759441"/>
    <lineage>
        <taxon>Eukaryota</taxon>
        <taxon>Fungi</taxon>
        <taxon>Dikarya</taxon>
        <taxon>Basidiomycota</taxon>
        <taxon>Agaricomycotina</taxon>
        <taxon>Agaricomycetes</taxon>
        <taxon>Agaricomycetidae</taxon>
        <taxon>Atheliales</taxon>
        <taxon>Atheliaceae</taxon>
        <taxon>Athelia</taxon>
    </lineage>
</organism>
<dbReference type="SUPFAM" id="SSF52833">
    <property type="entry name" value="Thioredoxin-like"/>
    <property type="match status" value="1"/>
</dbReference>
<dbReference type="GO" id="GO:0006749">
    <property type="term" value="P:glutathione metabolic process"/>
    <property type="evidence" value="ECO:0007669"/>
    <property type="project" value="TreeGrafter"/>
</dbReference>
<dbReference type="InterPro" id="IPR054416">
    <property type="entry name" value="GST_UstS-like_C"/>
</dbReference>
<feature type="domain" description="GST N-terminal" evidence="1">
    <location>
        <begin position="8"/>
        <end position="99"/>
    </location>
</feature>
<dbReference type="CDD" id="cd03038">
    <property type="entry name" value="GST_N_etherase_LigE"/>
    <property type="match status" value="1"/>
</dbReference>
<dbReference type="InterPro" id="IPR036249">
    <property type="entry name" value="Thioredoxin-like_sf"/>
</dbReference>
<dbReference type="OrthoDB" id="4951845at2759"/>
<dbReference type="PROSITE" id="PS50404">
    <property type="entry name" value="GST_NTER"/>
    <property type="match status" value="1"/>
</dbReference>
<dbReference type="Pfam" id="PF13409">
    <property type="entry name" value="GST_N_2"/>
    <property type="match status" value="1"/>
</dbReference>
<dbReference type="GO" id="GO:0004364">
    <property type="term" value="F:glutathione transferase activity"/>
    <property type="evidence" value="ECO:0007669"/>
    <property type="project" value="TreeGrafter"/>
</dbReference>
<dbReference type="PANTHER" id="PTHR42673:SF4">
    <property type="entry name" value="MALEYLACETOACETATE ISOMERASE"/>
    <property type="match status" value="1"/>
</dbReference>
<sequence length="247" mass="28023">MTITLYDIPSKLAIIAWSPNVWKARLALNIKGLPYKTVWVEYPDIERVCKDIGAKPTDTKKSGAPLYTLPVIHDHATNAVISDSANIARYLDDQYPNTTPLFPKGSHALQAAFDEAHERVALTHMYPLMGLSAVIPLNPPSEHYCRTKEGPKSGATLEEVKGEARDERWKKVREGHELIAGWFPKSEEGSFVLGKYISFADLVLVSFLGRARIMFGEESDEWKALLLWKDSWWTRYLENFDQYLAVI</sequence>
<accession>A0A167WK25</accession>
<dbReference type="EMBL" id="KV417800">
    <property type="protein sequence ID" value="KZP06188.1"/>
    <property type="molecule type" value="Genomic_DNA"/>
</dbReference>
<evidence type="ECO:0000259" key="1">
    <source>
        <dbReference type="PROSITE" id="PS50404"/>
    </source>
</evidence>
<keyword evidence="3" id="KW-1185">Reference proteome</keyword>
<dbReference type="GO" id="GO:0016034">
    <property type="term" value="F:maleylacetoacetate isomerase activity"/>
    <property type="evidence" value="ECO:0007669"/>
    <property type="project" value="TreeGrafter"/>
</dbReference>
<dbReference type="SUPFAM" id="SSF47616">
    <property type="entry name" value="GST C-terminal domain-like"/>
    <property type="match status" value="1"/>
</dbReference>
<proteinExistence type="predicted"/>
<dbReference type="InterPro" id="IPR036282">
    <property type="entry name" value="Glutathione-S-Trfase_C_sf"/>
</dbReference>
<name>A0A167WK25_9AGAM</name>
<dbReference type="GO" id="GO:0006559">
    <property type="term" value="P:L-phenylalanine catabolic process"/>
    <property type="evidence" value="ECO:0007669"/>
    <property type="project" value="TreeGrafter"/>
</dbReference>